<dbReference type="FunFam" id="1.10.10.60:FF:000152">
    <property type="entry name" value="Trihelix transcription factor ASIL2"/>
    <property type="match status" value="1"/>
</dbReference>
<dbReference type="STRING" id="3641.A0A061FSU0"/>
<dbReference type="InterPro" id="IPR044823">
    <property type="entry name" value="ASIL1/2-like"/>
</dbReference>
<protein>
    <submittedName>
        <fullName evidence="3">Sequence-specific DNA binding transcription factors</fullName>
    </submittedName>
</protein>
<feature type="region of interest" description="Disordered" evidence="1">
    <location>
        <begin position="1"/>
        <end position="56"/>
    </location>
</feature>
<dbReference type="eggNOG" id="KOG4282">
    <property type="taxonomic scope" value="Eukaryota"/>
</dbReference>
<evidence type="ECO:0000313" key="3">
    <source>
        <dbReference type="EMBL" id="EOY19742.1"/>
    </source>
</evidence>
<feature type="compositionally biased region" description="Basic and acidic residues" evidence="1">
    <location>
        <begin position="219"/>
        <end position="232"/>
    </location>
</feature>
<sequence>MDKETNQENPSLLSNNNANSITKEDCSPKKHPGSTAVIGGGSGGGGGGSNDRLKRDEWSEGAVSSLLEAYENKWVLRNRAKLKGHDWEDVARYVSARANCTKSPKTQTQCKNKIESMKKRYRSESATADGSSWPLYPRLDLLLRGSAPPPPQPPLQLQPPSAVPQAPAPLSTNPPLTLSEPSMVVVLQHQQPPPLPPPSIPPQVPGTAQNSHGSNGVDRIPKEDGAGTKLSDHLSDKVAMETDSSTPALYSDKEKLRSKKLKMKMEKKKRRKKEEWEIAESIRWLAEVVLKSEQARMETMREIEKMRVEAEAKRGEMDLKRTEILANTQLEIARLFAGSSKGVDSSLRIGRS</sequence>
<evidence type="ECO:0000256" key="1">
    <source>
        <dbReference type="SAM" id="MobiDB-lite"/>
    </source>
</evidence>
<reference evidence="3 4" key="1">
    <citation type="journal article" date="2013" name="Genome Biol.">
        <title>The genome sequence of the most widely cultivated cacao type and its use to identify candidate genes regulating pod color.</title>
        <authorList>
            <person name="Motamayor J.C."/>
            <person name="Mockaitis K."/>
            <person name="Schmutz J."/>
            <person name="Haiminen N."/>
            <person name="Iii D.L."/>
            <person name="Cornejo O."/>
            <person name="Findley S.D."/>
            <person name="Zheng P."/>
            <person name="Utro F."/>
            <person name="Royaert S."/>
            <person name="Saski C."/>
            <person name="Jenkins J."/>
            <person name="Podicheti R."/>
            <person name="Zhao M."/>
            <person name="Scheffler B.E."/>
            <person name="Stack J.C."/>
            <person name="Feltus F.A."/>
            <person name="Mustiga G.M."/>
            <person name="Amores F."/>
            <person name="Phillips W."/>
            <person name="Marelli J.P."/>
            <person name="May G.D."/>
            <person name="Shapiro H."/>
            <person name="Ma J."/>
            <person name="Bustamante C.D."/>
            <person name="Schnell R.J."/>
            <person name="Main D."/>
            <person name="Gilbert D."/>
            <person name="Parida L."/>
            <person name="Kuhn D.N."/>
        </authorList>
    </citation>
    <scope>NUCLEOTIDE SEQUENCE [LARGE SCALE GENOMIC DNA]</scope>
    <source>
        <strain evidence="4">cv. Matina 1-6</strain>
    </source>
</reference>
<feature type="compositionally biased region" description="Pro residues" evidence="1">
    <location>
        <begin position="147"/>
        <end position="157"/>
    </location>
</feature>
<dbReference type="PANTHER" id="PTHR31307">
    <property type="entry name" value="TRIHELIX TRANSCRIPTION FACTOR ASIL2"/>
    <property type="match status" value="1"/>
</dbReference>
<gene>
    <name evidence="3" type="ORF">TCM_045048</name>
</gene>
<feature type="region of interest" description="Disordered" evidence="1">
    <location>
        <begin position="189"/>
        <end position="232"/>
    </location>
</feature>
<dbReference type="KEGG" id="tcc:18587174"/>
<keyword evidence="4" id="KW-1185">Reference proteome</keyword>
<accession>A0A061FSU0</accession>
<dbReference type="AlphaFoldDB" id="A0A061FSU0"/>
<dbReference type="InParanoid" id="A0A061FSU0"/>
<dbReference type="Gramene" id="Tc10v2_t011820.1">
    <property type="protein sequence ID" value="Tc10v2_p011820.1"/>
    <property type="gene ID" value="Tc10v2_g011820"/>
</dbReference>
<feature type="domain" description="Myb/SANT-like DNA-binding" evidence="2">
    <location>
        <begin position="55"/>
        <end position="141"/>
    </location>
</feature>
<dbReference type="Gene3D" id="1.10.10.60">
    <property type="entry name" value="Homeodomain-like"/>
    <property type="match status" value="1"/>
</dbReference>
<evidence type="ECO:0000259" key="2">
    <source>
        <dbReference type="Pfam" id="PF13837"/>
    </source>
</evidence>
<dbReference type="InterPro" id="IPR044822">
    <property type="entry name" value="Myb_DNA-bind_4"/>
</dbReference>
<dbReference type="Gramene" id="EOY19742">
    <property type="protein sequence ID" value="EOY19742"/>
    <property type="gene ID" value="TCM_045048"/>
</dbReference>
<dbReference type="PANTHER" id="PTHR31307:SF7">
    <property type="entry name" value="SEQUENCE-SPECIFIC DNA BINDING TRANSCRIPTION FACTOR"/>
    <property type="match status" value="1"/>
</dbReference>
<evidence type="ECO:0000313" key="4">
    <source>
        <dbReference type="Proteomes" id="UP000026915"/>
    </source>
</evidence>
<name>A0A061FSU0_THECC</name>
<organism evidence="3 4">
    <name type="scientific">Theobroma cacao</name>
    <name type="common">Cacao</name>
    <name type="synonym">Cocoa</name>
    <dbReference type="NCBI Taxonomy" id="3641"/>
    <lineage>
        <taxon>Eukaryota</taxon>
        <taxon>Viridiplantae</taxon>
        <taxon>Streptophyta</taxon>
        <taxon>Embryophyta</taxon>
        <taxon>Tracheophyta</taxon>
        <taxon>Spermatophyta</taxon>
        <taxon>Magnoliopsida</taxon>
        <taxon>eudicotyledons</taxon>
        <taxon>Gunneridae</taxon>
        <taxon>Pentapetalae</taxon>
        <taxon>rosids</taxon>
        <taxon>malvids</taxon>
        <taxon>Malvales</taxon>
        <taxon>Malvaceae</taxon>
        <taxon>Byttnerioideae</taxon>
        <taxon>Theobroma</taxon>
    </lineage>
</organism>
<dbReference type="Pfam" id="PF13837">
    <property type="entry name" value="Myb_DNA-bind_4"/>
    <property type="match status" value="1"/>
</dbReference>
<feature type="compositionally biased region" description="Pro residues" evidence="1">
    <location>
        <begin position="191"/>
        <end position="204"/>
    </location>
</feature>
<dbReference type="OMA" id="EKCCEEV"/>
<feature type="compositionally biased region" description="Low complexity" evidence="1">
    <location>
        <begin position="9"/>
        <end position="20"/>
    </location>
</feature>
<dbReference type="Proteomes" id="UP000026915">
    <property type="component" value="Chromosome 10"/>
</dbReference>
<feature type="compositionally biased region" description="Gly residues" evidence="1">
    <location>
        <begin position="38"/>
        <end position="49"/>
    </location>
</feature>
<dbReference type="EMBL" id="CM001888">
    <property type="protein sequence ID" value="EOY19742.1"/>
    <property type="molecule type" value="Genomic_DNA"/>
</dbReference>
<feature type="compositionally biased region" description="Low complexity" evidence="1">
    <location>
        <begin position="158"/>
        <end position="171"/>
    </location>
</feature>
<feature type="region of interest" description="Disordered" evidence="1">
    <location>
        <begin position="143"/>
        <end position="177"/>
    </location>
</feature>
<dbReference type="OrthoDB" id="1900300at2759"/>
<dbReference type="FunCoup" id="A0A061FSU0">
    <property type="interactions" value="87"/>
</dbReference>
<dbReference type="HOGENOM" id="CLU_042756_1_0_1"/>
<proteinExistence type="predicted"/>